<dbReference type="GO" id="GO:0003977">
    <property type="term" value="F:UDP-N-acetylglucosamine diphosphorylase activity"/>
    <property type="evidence" value="ECO:0007669"/>
    <property type="project" value="TreeGrafter"/>
</dbReference>
<dbReference type="InterPro" id="IPR039741">
    <property type="entry name" value="UDP-sugar_pyrophosphorylase"/>
</dbReference>
<evidence type="ECO:0000259" key="5">
    <source>
        <dbReference type="Pfam" id="PF24986"/>
    </source>
</evidence>
<keyword evidence="1" id="KW-0808">Transferase</keyword>
<dbReference type="Pfam" id="PF01704">
    <property type="entry name" value="UDPGP"/>
    <property type="match status" value="1"/>
</dbReference>
<accession>A0A176VIJ4</accession>
<dbReference type="InterPro" id="IPR056792">
    <property type="entry name" value="PRC_RimM"/>
</dbReference>
<reference evidence="9" key="3">
    <citation type="journal article" date="2020" name="Curr. Biol.">
        <title>Chromatin organization in early land plants reveals an ancestral association between H3K27me3, transposons, and constitutive heterochromatin.</title>
        <authorList>
            <person name="Montgomery S.A."/>
            <person name="Tanizawa Y."/>
            <person name="Galik B."/>
            <person name="Wang N."/>
            <person name="Ito T."/>
            <person name="Mochizuki T."/>
            <person name="Akimcheva S."/>
            <person name="Bowman J.L."/>
            <person name="Cognat V."/>
            <person name="Marechal-Drouard L."/>
            <person name="Ekker H."/>
            <person name="Hong S.F."/>
            <person name="Kohchi T."/>
            <person name="Lin S.S."/>
            <person name="Liu L.D."/>
            <person name="Nakamura Y."/>
            <person name="Valeeva L.R."/>
            <person name="Shakirov E.V."/>
            <person name="Shippen D.E."/>
            <person name="Wei W.L."/>
            <person name="Yagura M."/>
            <person name="Yamaoka S."/>
            <person name="Yamato K.T."/>
            <person name="Liu C."/>
            <person name="Berger F."/>
        </authorList>
    </citation>
    <scope>NUCLEOTIDE SEQUENCE [LARGE SCALE GENOMIC DNA]</scope>
    <source>
        <strain evidence="9">Tak-1</strain>
    </source>
</reference>
<dbReference type="Proteomes" id="UP000077202">
    <property type="component" value="Unassembled WGS sequence"/>
</dbReference>
<feature type="compositionally biased region" description="Basic and acidic residues" evidence="3">
    <location>
        <begin position="285"/>
        <end position="296"/>
    </location>
</feature>
<evidence type="ECO:0000313" key="9">
    <source>
        <dbReference type="Proteomes" id="UP001162541"/>
    </source>
</evidence>
<evidence type="ECO:0000256" key="3">
    <source>
        <dbReference type="SAM" id="MobiDB-lite"/>
    </source>
</evidence>
<evidence type="ECO:0000256" key="1">
    <source>
        <dbReference type="ARBA" id="ARBA00022679"/>
    </source>
</evidence>
<reference evidence="6" key="2">
    <citation type="journal article" date="2019" name="Curr. Biol.">
        <title>Chromatin organization in early land plants reveals an ancestral association between H3K27me3, transposons, and constitutive heterochromatin.</title>
        <authorList>
            <person name="Montgomery S.A."/>
            <person name="Tanizawa Y."/>
            <person name="Galik B."/>
            <person name="Wang N."/>
            <person name="Ito T."/>
            <person name="Mochizuki T."/>
            <person name="Akimcheva S."/>
            <person name="Bowman J."/>
            <person name="Cognat V."/>
            <person name="Drouard L."/>
            <person name="Ekker H."/>
            <person name="Houng S."/>
            <person name="Kohchi T."/>
            <person name="Lin S."/>
            <person name="Liu L.D."/>
            <person name="Nakamura Y."/>
            <person name="Valeeva L.R."/>
            <person name="Shakirov E.V."/>
            <person name="Shippen D.E."/>
            <person name="Wei W."/>
            <person name="Yagura M."/>
            <person name="Yamaoka S."/>
            <person name="Yamato K.T."/>
            <person name="Liu C."/>
            <person name="Berger F."/>
        </authorList>
    </citation>
    <scope>NUCLEOTIDE SEQUENCE [LARGE SCALE GENOMIC DNA]</scope>
    <source>
        <strain evidence="6">Tak-1</strain>
    </source>
</reference>
<dbReference type="GO" id="GO:0043022">
    <property type="term" value="F:ribosome binding"/>
    <property type="evidence" value="ECO:0007669"/>
    <property type="project" value="InterPro"/>
</dbReference>
<dbReference type="Pfam" id="PF24986">
    <property type="entry name" value="PRC_RimM"/>
    <property type="match status" value="1"/>
</dbReference>
<dbReference type="InterPro" id="IPR029044">
    <property type="entry name" value="Nucleotide-diphossugar_trans"/>
</dbReference>
<dbReference type="InterPro" id="IPR036976">
    <property type="entry name" value="RimM_N_sf"/>
</dbReference>
<dbReference type="NCBIfam" id="TIGR02273">
    <property type="entry name" value="16S_RimM"/>
    <property type="match status" value="1"/>
</dbReference>
<dbReference type="PANTHER" id="PTHR11952">
    <property type="entry name" value="UDP- GLUCOSE PYROPHOSPHORYLASE"/>
    <property type="match status" value="1"/>
</dbReference>
<gene>
    <name evidence="7" type="ORF">AXG93_154s1740</name>
    <name evidence="6" type="ORF">Mp_1g13080</name>
</gene>
<dbReference type="SUPFAM" id="SSF50346">
    <property type="entry name" value="PRC-barrel domain"/>
    <property type="match status" value="1"/>
</dbReference>
<dbReference type="Proteomes" id="UP001162541">
    <property type="component" value="Chromosome 1"/>
</dbReference>
<evidence type="ECO:0000259" key="4">
    <source>
        <dbReference type="Pfam" id="PF01782"/>
    </source>
</evidence>
<feature type="domain" description="RimM N-terminal" evidence="4">
    <location>
        <begin position="106"/>
        <end position="193"/>
    </location>
</feature>
<proteinExistence type="inferred from homology"/>
<reference evidence="7 8" key="1">
    <citation type="submission" date="2016-03" db="EMBL/GenBank/DDBJ databases">
        <title>Mechanisms controlling the formation of the plant cell surface in tip-growing cells are functionally conserved among land plants.</title>
        <authorList>
            <person name="Honkanen S."/>
            <person name="Jones V.A."/>
            <person name="Morieri G."/>
            <person name="Champion C."/>
            <person name="Hetherington A.J."/>
            <person name="Kelly S."/>
            <person name="Saint-Marcoux D."/>
            <person name="Proust H."/>
            <person name="Prescott H."/>
            <person name="Dolan L."/>
        </authorList>
    </citation>
    <scope>NUCLEOTIDE SEQUENCE [LARGE SCALE GENOMIC DNA]</scope>
    <source>
        <strain evidence="8">cv. Tak-1 and cv. Tak-2</strain>
        <tissue evidence="7">Whole gametophyte</tissue>
    </source>
</reference>
<feature type="region of interest" description="Disordered" evidence="3">
    <location>
        <begin position="274"/>
        <end position="296"/>
    </location>
</feature>
<evidence type="ECO:0000313" key="7">
    <source>
        <dbReference type="EMBL" id="OAE20700.1"/>
    </source>
</evidence>
<evidence type="ECO:0000313" key="6">
    <source>
        <dbReference type="EMBL" id="BBM98385.1"/>
    </source>
</evidence>
<dbReference type="InterPro" id="IPR011961">
    <property type="entry name" value="RimM"/>
</dbReference>
<dbReference type="SUPFAM" id="SSF50447">
    <property type="entry name" value="Translation proteins"/>
    <property type="match status" value="1"/>
</dbReference>
<dbReference type="Pfam" id="PF01782">
    <property type="entry name" value="RimM"/>
    <property type="match status" value="1"/>
</dbReference>
<dbReference type="InterPro" id="IPR011033">
    <property type="entry name" value="PRC_barrel-like_sf"/>
</dbReference>
<feature type="domain" description="Ribosome maturation factor RimM PRC barrel" evidence="5">
    <location>
        <begin position="206"/>
        <end position="277"/>
    </location>
</feature>
<dbReference type="InterPro" id="IPR002676">
    <property type="entry name" value="RimM_N"/>
</dbReference>
<dbReference type="SUPFAM" id="SSF53448">
    <property type="entry name" value="Nucleotide-diphospho-sugar transferases"/>
    <property type="match status" value="1"/>
</dbReference>
<dbReference type="AlphaFoldDB" id="A0A176VIJ4"/>
<keyword evidence="2" id="KW-0548">Nucleotidyltransferase</keyword>
<evidence type="ECO:0000313" key="8">
    <source>
        <dbReference type="Proteomes" id="UP000077202"/>
    </source>
</evidence>
<dbReference type="GO" id="GO:0005840">
    <property type="term" value="C:ribosome"/>
    <property type="evidence" value="ECO:0007669"/>
    <property type="project" value="InterPro"/>
</dbReference>
<dbReference type="Gene3D" id="2.30.30.240">
    <property type="entry name" value="PRC-barrel domain"/>
    <property type="match status" value="1"/>
</dbReference>
<dbReference type="HAMAP" id="MF_00014">
    <property type="entry name" value="Ribosome_mat_RimM"/>
    <property type="match status" value="1"/>
</dbReference>
<dbReference type="GO" id="GO:0006364">
    <property type="term" value="P:rRNA processing"/>
    <property type="evidence" value="ECO:0007669"/>
    <property type="project" value="InterPro"/>
</dbReference>
<keyword evidence="8" id="KW-1185">Reference proteome</keyword>
<dbReference type="GO" id="GO:0006048">
    <property type="term" value="P:UDP-N-acetylglucosamine biosynthetic process"/>
    <property type="evidence" value="ECO:0007669"/>
    <property type="project" value="TreeGrafter"/>
</dbReference>
<evidence type="ECO:0008006" key="10">
    <source>
        <dbReference type="Google" id="ProtNLM"/>
    </source>
</evidence>
<name>A0A176VIJ4_MARPO</name>
<dbReference type="PANTHER" id="PTHR11952:SF10">
    <property type="entry name" value="16S RRNA PROCESSING PROTEIN RIMM FAMILY"/>
    <property type="match status" value="1"/>
</dbReference>
<dbReference type="Gene3D" id="2.40.30.60">
    <property type="entry name" value="RimM"/>
    <property type="match status" value="1"/>
</dbReference>
<dbReference type="Gene3D" id="3.90.550.10">
    <property type="entry name" value="Spore Coat Polysaccharide Biosynthesis Protein SpsA, Chain A"/>
    <property type="match status" value="1"/>
</dbReference>
<dbReference type="EMBL" id="AP019866">
    <property type="protein sequence ID" value="BBM98385.1"/>
    <property type="molecule type" value="Genomic_DNA"/>
</dbReference>
<protein>
    <recommendedName>
        <fullName evidence="10">RimM N-terminal domain-containing protein</fullName>
    </recommendedName>
</protein>
<dbReference type="CDD" id="cd04193">
    <property type="entry name" value="UDPGlcNAc_PPase"/>
    <property type="match status" value="1"/>
</dbReference>
<evidence type="ECO:0000256" key="2">
    <source>
        <dbReference type="ARBA" id="ARBA00022695"/>
    </source>
</evidence>
<organism evidence="7 8">
    <name type="scientific">Marchantia polymorpha subsp. ruderalis</name>
    <dbReference type="NCBI Taxonomy" id="1480154"/>
    <lineage>
        <taxon>Eukaryota</taxon>
        <taxon>Viridiplantae</taxon>
        <taxon>Streptophyta</taxon>
        <taxon>Embryophyta</taxon>
        <taxon>Marchantiophyta</taxon>
        <taxon>Marchantiopsida</taxon>
        <taxon>Marchantiidae</taxon>
        <taxon>Marchantiales</taxon>
        <taxon>Marchantiaceae</taxon>
        <taxon>Marchantia</taxon>
    </lineage>
</organism>
<dbReference type="InterPro" id="IPR009000">
    <property type="entry name" value="Transl_B-barrel_sf"/>
</dbReference>
<dbReference type="EMBL" id="LVLJ01003591">
    <property type="protein sequence ID" value="OAE20700.1"/>
    <property type="molecule type" value="Genomic_DNA"/>
</dbReference>
<sequence>MAMALRSTCARVPGPLQEFVFAGSRGHAYAMRIGCLHAASASSPALVLSHSQSYRLLVEKFVFSRLVSRLNVRSKPSPAFQRRVISSFASPILETEVRDSGDFVEVGYIADTHGVHGELHVYSLTDFPEERFETPGKRWVRSKAMGKHVYHEVELLQGREVGGKRPSWLIKLKGFNSIEKASDLVGSTLVVTERPSLSDDEFYIPDLVGMAVILQESGQEIGVIVDVYNTGGDTDLLQVKRTDGSSSQKIWIPFVKEIVPIVDKDGRRVEINPPAGLLELNSPGESKDEKVKRKQELKEKRKVRERFAGLKKRLTAIGQTHILEGLLSGTESQQQDLVNQLLSIDFASFQRALQDVLPLPDLSPRQQGHDSRREPPSAFPCANWQELHTWLDQEESSTENGDVCRWWTDGLQLIADGRVAVVVLAGGQSTRLGDNASTVKGSIDLGLVSGKSLFQLQAERLLIVQELAKLVTGSESRPCIPWIVMTSDATDEYTQAYFEDNEFFGLDSAQVWFVKQDSMPCIDLDMIEDRHRILLETPWKVAQAPGGNGGLFTALNAQGIIDRLAEEGVDYVQVYAVDNALVRVADPVFFGYTNERGADIGVKVVTKTSPDEAVGVVCINHEMVEEEGSVYSDTVNYIDKAHYSVLEYSQISNSLKHATEDTIEGRQLKFRAAHICVNIFSLSLMKMLGLPKNELQFHPVSKKIKHVKQQGKEWVEVIPERPNGVKLERFIFDSFKFCDLHKVALLEVRREDEFAPVKNAAAPEVSDTVNTARCMINSLISRLPCLSLSKSDSQLRQLVRNLNLAYMGGSIEANISDFVCIDETEQSEL</sequence>
<dbReference type="InterPro" id="IPR002618">
    <property type="entry name" value="UDPGP_fam"/>
</dbReference>